<dbReference type="InterPro" id="IPR046350">
    <property type="entry name" value="Cystatin_sf"/>
</dbReference>
<protein>
    <recommendedName>
        <fullName evidence="4">Cystatin domain-containing protein</fullName>
    </recommendedName>
</protein>
<dbReference type="Proteomes" id="UP000242715">
    <property type="component" value="Unassembled WGS sequence"/>
</dbReference>
<dbReference type="SUPFAM" id="SSF54403">
    <property type="entry name" value="Cystatin/monellin"/>
    <property type="match status" value="1"/>
</dbReference>
<dbReference type="PANTHER" id="PTHR31228">
    <property type="entry name" value="CYSTATIN/MONELLIN SUPERFAMILY PROTEIN"/>
    <property type="match status" value="1"/>
</dbReference>
<dbReference type="PANTHER" id="PTHR31228:SF22">
    <property type="entry name" value="CYSTATIN_MONELLIN SUPERFAMILY PROTEIN"/>
    <property type="match status" value="1"/>
</dbReference>
<feature type="compositionally biased region" description="Basic and acidic residues" evidence="1">
    <location>
        <begin position="41"/>
        <end position="52"/>
    </location>
</feature>
<evidence type="ECO:0008006" key="4">
    <source>
        <dbReference type="Google" id="ProtNLM"/>
    </source>
</evidence>
<organism evidence="2 3">
    <name type="scientific">Trifolium subterraneum</name>
    <name type="common">Subterranean clover</name>
    <dbReference type="NCBI Taxonomy" id="3900"/>
    <lineage>
        <taxon>Eukaryota</taxon>
        <taxon>Viridiplantae</taxon>
        <taxon>Streptophyta</taxon>
        <taxon>Embryophyta</taxon>
        <taxon>Tracheophyta</taxon>
        <taxon>Spermatophyta</taxon>
        <taxon>Magnoliopsida</taxon>
        <taxon>eudicotyledons</taxon>
        <taxon>Gunneridae</taxon>
        <taxon>Pentapetalae</taxon>
        <taxon>rosids</taxon>
        <taxon>fabids</taxon>
        <taxon>Fabales</taxon>
        <taxon>Fabaceae</taxon>
        <taxon>Papilionoideae</taxon>
        <taxon>50 kb inversion clade</taxon>
        <taxon>NPAAA clade</taxon>
        <taxon>Hologalegina</taxon>
        <taxon>IRL clade</taxon>
        <taxon>Trifolieae</taxon>
        <taxon>Trifolium</taxon>
    </lineage>
</organism>
<dbReference type="EMBL" id="DF973257">
    <property type="protein sequence ID" value="GAU22929.1"/>
    <property type="molecule type" value="Genomic_DNA"/>
</dbReference>
<reference evidence="3" key="1">
    <citation type="journal article" date="2017" name="Front. Plant Sci.">
        <title>Climate Clever Clovers: New Paradigm to Reduce the Environmental Footprint of Ruminants by Breeding Low Methanogenic Forages Utilizing Haplotype Variation.</title>
        <authorList>
            <person name="Kaur P."/>
            <person name="Appels R."/>
            <person name="Bayer P.E."/>
            <person name="Keeble-Gagnere G."/>
            <person name="Wang J."/>
            <person name="Hirakawa H."/>
            <person name="Shirasawa K."/>
            <person name="Vercoe P."/>
            <person name="Stefanova K."/>
            <person name="Durmic Z."/>
            <person name="Nichols P."/>
            <person name="Revell C."/>
            <person name="Isobe S.N."/>
            <person name="Edwards D."/>
            <person name="Erskine W."/>
        </authorList>
    </citation>
    <scope>NUCLEOTIDE SEQUENCE [LARGE SCALE GENOMIC DNA]</scope>
    <source>
        <strain evidence="3">cv. Daliak</strain>
    </source>
</reference>
<evidence type="ECO:0000313" key="2">
    <source>
        <dbReference type="EMBL" id="GAU22929.1"/>
    </source>
</evidence>
<dbReference type="OrthoDB" id="1432774at2759"/>
<dbReference type="AlphaFoldDB" id="A0A2Z6MVD4"/>
<accession>A0A2Z6MVD4</accession>
<name>A0A2Z6MVD4_TRISU</name>
<gene>
    <name evidence="2" type="ORF">TSUD_327010</name>
</gene>
<sequence>MSMELDTAKHGVVRPPPESYEEIGKRLKQEPESELNLGPEEEQKRPPPYDWEWKPAEDLKESDFSMFHDDPEPFMFQRDHFVYKNSAFIKEQQEIRVAMAEYRKLSRNLKRRLRLTPLCELALNKYNDEHEGSNFAFLNIVKTAWRPGGIYYITFQAREREDPSNSSVTIFQAHVHKTPGDGPQKVISCDIKA</sequence>
<feature type="region of interest" description="Disordered" evidence="1">
    <location>
        <begin position="1"/>
        <end position="52"/>
    </location>
</feature>
<keyword evidence="3" id="KW-1185">Reference proteome</keyword>
<evidence type="ECO:0000256" key="1">
    <source>
        <dbReference type="SAM" id="MobiDB-lite"/>
    </source>
</evidence>
<proteinExistence type="predicted"/>
<feature type="compositionally biased region" description="Basic and acidic residues" evidence="1">
    <location>
        <begin position="22"/>
        <end position="31"/>
    </location>
</feature>
<evidence type="ECO:0000313" key="3">
    <source>
        <dbReference type="Proteomes" id="UP000242715"/>
    </source>
</evidence>